<reference evidence="2 3" key="1">
    <citation type="submission" date="2016-12" db="EMBL/GenBank/DDBJ databases">
        <title>Domibacillus antri genome sequencing.</title>
        <authorList>
            <person name="Verma A."/>
            <person name="Krishnamurthi S."/>
        </authorList>
    </citation>
    <scope>NUCLEOTIDE SEQUENCE [LARGE SCALE GENOMIC DNA]</scope>
    <source>
        <strain evidence="2 3">XD80</strain>
    </source>
</reference>
<gene>
    <name evidence="2" type="ORF">BTO30_16675</name>
</gene>
<dbReference type="EMBL" id="MSDU01000073">
    <property type="protein sequence ID" value="OLN21122.1"/>
    <property type="molecule type" value="Genomic_DNA"/>
</dbReference>
<feature type="transmembrane region" description="Helical" evidence="1">
    <location>
        <begin position="5"/>
        <end position="25"/>
    </location>
</feature>
<evidence type="ECO:0008006" key="4">
    <source>
        <dbReference type="Google" id="ProtNLM"/>
    </source>
</evidence>
<protein>
    <recommendedName>
        <fullName evidence="4">MYXO-CTERM domain-containing protein</fullName>
    </recommendedName>
</protein>
<organism evidence="2 3">
    <name type="scientific">Domibacillus antri</name>
    <dbReference type="NCBI Taxonomy" id="1714264"/>
    <lineage>
        <taxon>Bacteria</taxon>
        <taxon>Bacillati</taxon>
        <taxon>Bacillota</taxon>
        <taxon>Bacilli</taxon>
        <taxon>Bacillales</taxon>
        <taxon>Bacillaceae</taxon>
        <taxon>Domibacillus</taxon>
    </lineage>
</organism>
<comment type="caution">
    <text evidence="2">The sequence shown here is derived from an EMBL/GenBank/DDBJ whole genome shotgun (WGS) entry which is preliminary data.</text>
</comment>
<keyword evidence="1" id="KW-1133">Transmembrane helix</keyword>
<feature type="transmembrane region" description="Helical" evidence="1">
    <location>
        <begin position="57"/>
        <end position="73"/>
    </location>
</feature>
<dbReference type="RefSeq" id="WP_075399818.1">
    <property type="nucleotide sequence ID" value="NZ_MSDU01000073.1"/>
</dbReference>
<sequence>MLKKLLYYISVLTLTVMLSGLGVSAQSNREYNHSITEAAAQNNNVADNVAGADDDDMEWGWLGLLGLLGLFGLRRRDEKK</sequence>
<proteinExistence type="predicted"/>
<evidence type="ECO:0000313" key="2">
    <source>
        <dbReference type="EMBL" id="OLN21122.1"/>
    </source>
</evidence>
<keyword evidence="1" id="KW-0472">Membrane</keyword>
<dbReference type="NCBIfam" id="NF041742">
    <property type="entry name" value="WGxxGxxG_fam"/>
    <property type="match status" value="1"/>
</dbReference>
<accession>A0A1Q8Q1C1</accession>
<dbReference type="AlphaFoldDB" id="A0A1Q8Q1C1"/>
<keyword evidence="1" id="KW-0812">Transmembrane</keyword>
<keyword evidence="3" id="KW-1185">Reference proteome</keyword>
<dbReference type="NCBIfam" id="NF038039">
    <property type="entry name" value="WGxxGxxG-CTERM"/>
    <property type="match status" value="1"/>
</dbReference>
<evidence type="ECO:0000313" key="3">
    <source>
        <dbReference type="Proteomes" id="UP000185568"/>
    </source>
</evidence>
<dbReference type="Proteomes" id="UP000185568">
    <property type="component" value="Unassembled WGS sequence"/>
</dbReference>
<name>A0A1Q8Q1C1_9BACI</name>
<evidence type="ECO:0000256" key="1">
    <source>
        <dbReference type="SAM" id="Phobius"/>
    </source>
</evidence>